<feature type="non-terminal residue" evidence="2">
    <location>
        <position position="85"/>
    </location>
</feature>
<sequence length="85" mass="8561">PSVPTAGPPGTSSVPPAPSAVPPGPSDVPTGALTVPAGSPTVPTDVSSRADPTGVSSKGKSIMVKEDIPVRARTFKQMEENRLDE</sequence>
<comment type="caution">
    <text evidence="2">The sequence shown here is derived from an EMBL/GenBank/DDBJ whole genome shotgun (WGS) entry which is preliminary data.</text>
</comment>
<evidence type="ECO:0000313" key="2">
    <source>
        <dbReference type="EMBL" id="GFD21247.1"/>
    </source>
</evidence>
<protein>
    <submittedName>
        <fullName evidence="2">Uncharacterized protein</fullName>
    </submittedName>
</protein>
<gene>
    <name evidence="2" type="ORF">Tci_893216</name>
</gene>
<feature type="non-terminal residue" evidence="2">
    <location>
        <position position="1"/>
    </location>
</feature>
<dbReference type="EMBL" id="BKCJ011328384">
    <property type="protein sequence ID" value="GFD21247.1"/>
    <property type="molecule type" value="Genomic_DNA"/>
</dbReference>
<dbReference type="AlphaFoldDB" id="A0A699UFL1"/>
<feature type="compositionally biased region" description="Pro residues" evidence="1">
    <location>
        <begin position="15"/>
        <end position="26"/>
    </location>
</feature>
<evidence type="ECO:0000256" key="1">
    <source>
        <dbReference type="SAM" id="MobiDB-lite"/>
    </source>
</evidence>
<name>A0A699UFL1_TANCI</name>
<reference evidence="2" key="1">
    <citation type="journal article" date="2019" name="Sci. Rep.">
        <title>Draft genome of Tanacetum cinerariifolium, the natural source of mosquito coil.</title>
        <authorList>
            <person name="Yamashiro T."/>
            <person name="Shiraishi A."/>
            <person name="Satake H."/>
            <person name="Nakayama K."/>
        </authorList>
    </citation>
    <scope>NUCLEOTIDE SEQUENCE</scope>
</reference>
<accession>A0A699UFL1</accession>
<organism evidence="2">
    <name type="scientific">Tanacetum cinerariifolium</name>
    <name type="common">Dalmatian daisy</name>
    <name type="synonym">Chrysanthemum cinerariifolium</name>
    <dbReference type="NCBI Taxonomy" id="118510"/>
    <lineage>
        <taxon>Eukaryota</taxon>
        <taxon>Viridiplantae</taxon>
        <taxon>Streptophyta</taxon>
        <taxon>Embryophyta</taxon>
        <taxon>Tracheophyta</taxon>
        <taxon>Spermatophyta</taxon>
        <taxon>Magnoliopsida</taxon>
        <taxon>eudicotyledons</taxon>
        <taxon>Gunneridae</taxon>
        <taxon>Pentapetalae</taxon>
        <taxon>asterids</taxon>
        <taxon>campanulids</taxon>
        <taxon>Asterales</taxon>
        <taxon>Asteraceae</taxon>
        <taxon>Asteroideae</taxon>
        <taxon>Anthemideae</taxon>
        <taxon>Anthemidinae</taxon>
        <taxon>Tanacetum</taxon>
    </lineage>
</organism>
<feature type="region of interest" description="Disordered" evidence="1">
    <location>
        <begin position="1"/>
        <end position="61"/>
    </location>
</feature>
<proteinExistence type="predicted"/>